<dbReference type="AlphaFoldDB" id="A0AAD7SY34"/>
<name>A0AAD7SY34_9TELE</name>
<feature type="region of interest" description="Disordered" evidence="1">
    <location>
        <begin position="164"/>
        <end position="192"/>
    </location>
</feature>
<evidence type="ECO:0000313" key="2">
    <source>
        <dbReference type="EMBL" id="KAJ8410927.1"/>
    </source>
</evidence>
<proteinExistence type="predicted"/>
<keyword evidence="3" id="KW-1185">Reference proteome</keyword>
<gene>
    <name evidence="2" type="ORF">AAFF_G00188840</name>
</gene>
<sequence>MQKGSCHGPCPPVSPCDRVSAVNTHISSTFGDQHDISPRSDGESNLFLLWACRTSEVAQLPGGAAHPFTGRRLIERFVKVLRELWGAAEERCQALVGLKLLFVLGCAAHNRFIMIILSQAGNVTGCRAIYGTGAMATALRRPQRVFTSCGGAFLRPAAAEGWAKSHVAPRPQGPQGDRVPVKRPSTQAVSLK</sequence>
<comment type="caution">
    <text evidence="2">The sequence shown here is derived from an EMBL/GenBank/DDBJ whole genome shotgun (WGS) entry which is preliminary data.</text>
</comment>
<protein>
    <submittedName>
        <fullName evidence="2">Uncharacterized protein</fullName>
    </submittedName>
</protein>
<dbReference type="Proteomes" id="UP001221898">
    <property type="component" value="Unassembled WGS sequence"/>
</dbReference>
<evidence type="ECO:0000313" key="3">
    <source>
        <dbReference type="Proteomes" id="UP001221898"/>
    </source>
</evidence>
<organism evidence="2 3">
    <name type="scientific">Aldrovandia affinis</name>
    <dbReference type="NCBI Taxonomy" id="143900"/>
    <lineage>
        <taxon>Eukaryota</taxon>
        <taxon>Metazoa</taxon>
        <taxon>Chordata</taxon>
        <taxon>Craniata</taxon>
        <taxon>Vertebrata</taxon>
        <taxon>Euteleostomi</taxon>
        <taxon>Actinopterygii</taxon>
        <taxon>Neopterygii</taxon>
        <taxon>Teleostei</taxon>
        <taxon>Notacanthiformes</taxon>
        <taxon>Halosauridae</taxon>
        <taxon>Aldrovandia</taxon>
    </lineage>
</organism>
<reference evidence="2" key="1">
    <citation type="journal article" date="2023" name="Science">
        <title>Genome structures resolve the early diversification of teleost fishes.</title>
        <authorList>
            <person name="Parey E."/>
            <person name="Louis A."/>
            <person name="Montfort J."/>
            <person name="Bouchez O."/>
            <person name="Roques C."/>
            <person name="Iampietro C."/>
            <person name="Lluch J."/>
            <person name="Castinel A."/>
            <person name="Donnadieu C."/>
            <person name="Desvignes T."/>
            <person name="Floi Bucao C."/>
            <person name="Jouanno E."/>
            <person name="Wen M."/>
            <person name="Mejri S."/>
            <person name="Dirks R."/>
            <person name="Jansen H."/>
            <person name="Henkel C."/>
            <person name="Chen W.J."/>
            <person name="Zahm M."/>
            <person name="Cabau C."/>
            <person name="Klopp C."/>
            <person name="Thompson A.W."/>
            <person name="Robinson-Rechavi M."/>
            <person name="Braasch I."/>
            <person name="Lecointre G."/>
            <person name="Bobe J."/>
            <person name="Postlethwait J.H."/>
            <person name="Berthelot C."/>
            <person name="Roest Crollius H."/>
            <person name="Guiguen Y."/>
        </authorList>
    </citation>
    <scope>NUCLEOTIDE SEQUENCE</scope>
    <source>
        <strain evidence="2">NC1722</strain>
    </source>
</reference>
<accession>A0AAD7SY34</accession>
<dbReference type="EMBL" id="JAINUG010000025">
    <property type="protein sequence ID" value="KAJ8410927.1"/>
    <property type="molecule type" value="Genomic_DNA"/>
</dbReference>
<evidence type="ECO:0000256" key="1">
    <source>
        <dbReference type="SAM" id="MobiDB-lite"/>
    </source>
</evidence>